<gene>
    <name evidence="2" type="ORF">FCN80_15970</name>
</gene>
<dbReference type="Proteomes" id="UP000305202">
    <property type="component" value="Unassembled WGS sequence"/>
</dbReference>
<dbReference type="Gene3D" id="1.10.10.10">
    <property type="entry name" value="Winged helix-like DNA-binding domain superfamily/Winged helix DNA-binding domain"/>
    <property type="match status" value="1"/>
</dbReference>
<dbReference type="Pfam" id="PF09012">
    <property type="entry name" value="FeoC"/>
    <property type="match status" value="1"/>
</dbReference>
<name>A0ABY2SIR5_9HYPH</name>
<reference evidence="2 3" key="1">
    <citation type="submission" date="2019-04" db="EMBL/GenBank/DDBJ databases">
        <authorList>
            <person name="Li M."/>
            <person name="Gao C."/>
        </authorList>
    </citation>
    <scope>NUCLEOTIDE SEQUENCE [LARGE SCALE GENOMIC DNA]</scope>
    <source>
        <strain evidence="2 3">BGMRC 2031</strain>
    </source>
</reference>
<protein>
    <submittedName>
        <fullName evidence="2">Ferrous iron transporter C</fullName>
    </submittedName>
</protein>
<dbReference type="InterPro" id="IPR036388">
    <property type="entry name" value="WH-like_DNA-bd_sf"/>
</dbReference>
<sequence length="91" mass="9652">MGSGLLQLRDALALCGRANAAGLSARLNMSVAMAGAMLEQLVAMGHAERVEPTPRSTAKTCAGCRQCPSSTRIYPPVYQWRPSATRTNTCV</sequence>
<evidence type="ECO:0000313" key="3">
    <source>
        <dbReference type="Proteomes" id="UP000305202"/>
    </source>
</evidence>
<dbReference type="InterPro" id="IPR036390">
    <property type="entry name" value="WH_DNA-bd_sf"/>
</dbReference>
<dbReference type="EMBL" id="SZPQ01000023">
    <property type="protein sequence ID" value="TKI05024.1"/>
    <property type="molecule type" value="Genomic_DNA"/>
</dbReference>
<evidence type="ECO:0000313" key="2">
    <source>
        <dbReference type="EMBL" id="TKI05024.1"/>
    </source>
</evidence>
<proteinExistence type="predicted"/>
<accession>A0ABY2SIR5</accession>
<dbReference type="SUPFAM" id="SSF46785">
    <property type="entry name" value="Winged helix' DNA-binding domain"/>
    <property type="match status" value="1"/>
</dbReference>
<feature type="domain" description="Transcriptional regulator HTH-type FeoC" evidence="1">
    <location>
        <begin position="5"/>
        <end position="74"/>
    </location>
</feature>
<organism evidence="2 3">
    <name type="scientific">Martelella alba</name>
    <dbReference type="NCBI Taxonomy" id="2590451"/>
    <lineage>
        <taxon>Bacteria</taxon>
        <taxon>Pseudomonadati</taxon>
        <taxon>Pseudomonadota</taxon>
        <taxon>Alphaproteobacteria</taxon>
        <taxon>Hyphomicrobiales</taxon>
        <taxon>Aurantimonadaceae</taxon>
        <taxon>Martelella</taxon>
    </lineage>
</organism>
<dbReference type="RefSeq" id="WP_136991164.1">
    <property type="nucleotide sequence ID" value="NZ_SZPQ01000023.1"/>
</dbReference>
<keyword evidence="3" id="KW-1185">Reference proteome</keyword>
<dbReference type="InterPro" id="IPR015102">
    <property type="entry name" value="Tscrpt_reg_HTH_FeoC"/>
</dbReference>
<evidence type="ECO:0000259" key="1">
    <source>
        <dbReference type="Pfam" id="PF09012"/>
    </source>
</evidence>
<comment type="caution">
    <text evidence="2">The sequence shown here is derived from an EMBL/GenBank/DDBJ whole genome shotgun (WGS) entry which is preliminary data.</text>
</comment>